<dbReference type="Proteomes" id="UP000324800">
    <property type="component" value="Unassembled WGS sequence"/>
</dbReference>
<protein>
    <submittedName>
        <fullName evidence="2">Uncharacterized protein</fullName>
    </submittedName>
</protein>
<reference evidence="2 3" key="1">
    <citation type="submission" date="2019-03" db="EMBL/GenBank/DDBJ databases">
        <title>Single cell metagenomics reveals metabolic interactions within the superorganism composed of flagellate Streblomastix strix and complex community of Bacteroidetes bacteria on its surface.</title>
        <authorList>
            <person name="Treitli S.C."/>
            <person name="Kolisko M."/>
            <person name="Husnik F."/>
            <person name="Keeling P."/>
            <person name="Hampl V."/>
        </authorList>
    </citation>
    <scope>NUCLEOTIDE SEQUENCE [LARGE SCALE GENOMIC DNA]</scope>
    <source>
        <strain evidence="2">ST1C</strain>
    </source>
</reference>
<dbReference type="AlphaFoldDB" id="A0A5J4WNU3"/>
<feature type="region of interest" description="Disordered" evidence="1">
    <location>
        <begin position="40"/>
        <end position="94"/>
    </location>
</feature>
<gene>
    <name evidence="2" type="ORF">EZS28_008176</name>
</gene>
<name>A0A5J4WNU3_9EUKA</name>
<feature type="compositionally biased region" description="Basic and acidic residues" evidence="1">
    <location>
        <begin position="40"/>
        <end position="56"/>
    </location>
</feature>
<feature type="region of interest" description="Disordered" evidence="1">
    <location>
        <begin position="1"/>
        <end position="28"/>
    </location>
</feature>
<comment type="caution">
    <text evidence="2">The sequence shown here is derived from an EMBL/GenBank/DDBJ whole genome shotgun (WGS) entry which is preliminary data.</text>
</comment>
<accession>A0A5J4WNU3</accession>
<sequence length="94" mass="10364">MIKSINLGKSSDVQEVGGRIRKQKRHLPPRNVLIARIKGNDEKNSLNKSQHQEVQLKKQPKIQLGAGMVHGEDTGKDQTNSSITGKVQAENGKI</sequence>
<evidence type="ECO:0000313" key="3">
    <source>
        <dbReference type="Proteomes" id="UP000324800"/>
    </source>
</evidence>
<proteinExistence type="predicted"/>
<dbReference type="EMBL" id="SNRW01001461">
    <property type="protein sequence ID" value="KAA6396302.1"/>
    <property type="molecule type" value="Genomic_DNA"/>
</dbReference>
<organism evidence="2 3">
    <name type="scientific">Streblomastix strix</name>
    <dbReference type="NCBI Taxonomy" id="222440"/>
    <lineage>
        <taxon>Eukaryota</taxon>
        <taxon>Metamonada</taxon>
        <taxon>Preaxostyla</taxon>
        <taxon>Oxymonadida</taxon>
        <taxon>Streblomastigidae</taxon>
        <taxon>Streblomastix</taxon>
    </lineage>
</organism>
<evidence type="ECO:0000313" key="2">
    <source>
        <dbReference type="EMBL" id="KAA6396302.1"/>
    </source>
</evidence>
<evidence type="ECO:0000256" key="1">
    <source>
        <dbReference type="SAM" id="MobiDB-lite"/>
    </source>
</evidence>
<feature type="compositionally biased region" description="Basic residues" evidence="1">
    <location>
        <begin position="19"/>
        <end position="28"/>
    </location>
</feature>